<proteinExistence type="predicted"/>
<protein>
    <submittedName>
        <fullName evidence="2">Uncharacterized protein</fullName>
    </submittedName>
</protein>
<organism evidence="2">
    <name type="scientific">Siphoviridae sp. ctCCv12</name>
    <dbReference type="NCBI Taxonomy" id="2826191"/>
    <lineage>
        <taxon>Viruses</taxon>
        <taxon>Duplodnaviria</taxon>
        <taxon>Heunggongvirae</taxon>
        <taxon>Uroviricota</taxon>
        <taxon>Caudoviricetes</taxon>
    </lineage>
</organism>
<name>A0A8S5N6W9_9CAUD</name>
<feature type="compositionally biased region" description="Basic and acidic residues" evidence="1">
    <location>
        <begin position="18"/>
        <end position="30"/>
    </location>
</feature>
<accession>A0A8S5N6W9</accession>
<reference evidence="2" key="1">
    <citation type="journal article" date="2021" name="Proc. Natl. Acad. Sci. U.S.A.">
        <title>A Catalog of Tens of Thousands of Viruses from Human Metagenomes Reveals Hidden Associations with Chronic Diseases.</title>
        <authorList>
            <person name="Tisza M.J."/>
            <person name="Buck C.B."/>
        </authorList>
    </citation>
    <scope>NUCLEOTIDE SEQUENCE</scope>
    <source>
        <strain evidence="2">CtCCv12</strain>
    </source>
</reference>
<feature type="region of interest" description="Disordered" evidence="1">
    <location>
        <begin position="1"/>
        <end position="31"/>
    </location>
</feature>
<evidence type="ECO:0000313" key="2">
    <source>
        <dbReference type="EMBL" id="DAD90010.1"/>
    </source>
</evidence>
<dbReference type="EMBL" id="BK015075">
    <property type="protein sequence ID" value="DAD90010.1"/>
    <property type="molecule type" value="Genomic_DNA"/>
</dbReference>
<sequence>MKGFLGAPVLTEANNTRTVHEKRPTNRPTERPFGCFLVLQRQGATSSLTPSLWKAHLRSRRHPRSGNEQDTR</sequence>
<evidence type="ECO:0000256" key="1">
    <source>
        <dbReference type="SAM" id="MobiDB-lite"/>
    </source>
</evidence>